<protein>
    <submittedName>
        <fullName evidence="1">Uncharacterized protein</fullName>
    </submittedName>
</protein>
<sequence length="100" mass="10464">TSLCIGICCLNNGDALLAIISSSEELESSLLLLLLLLDSVVLVLDSLPLVDSLYPDELGGEDSGSEITSSLFSLIFSIDVRDTGNDEISTSAVSDDTLTP</sequence>
<feature type="non-terminal residue" evidence="1">
    <location>
        <position position="1"/>
    </location>
</feature>
<reference evidence="1 2" key="1">
    <citation type="submission" date="2024-05" db="EMBL/GenBank/DDBJ databases">
        <authorList>
            <person name="Wallberg A."/>
        </authorList>
    </citation>
    <scope>NUCLEOTIDE SEQUENCE [LARGE SCALE GENOMIC DNA]</scope>
</reference>
<dbReference type="Proteomes" id="UP001497623">
    <property type="component" value="Unassembled WGS sequence"/>
</dbReference>
<comment type="caution">
    <text evidence="1">The sequence shown here is derived from an EMBL/GenBank/DDBJ whole genome shotgun (WGS) entry which is preliminary data.</text>
</comment>
<evidence type="ECO:0000313" key="1">
    <source>
        <dbReference type="EMBL" id="CAL4193207.1"/>
    </source>
</evidence>
<keyword evidence="2" id="KW-1185">Reference proteome</keyword>
<organism evidence="1 2">
    <name type="scientific">Meganyctiphanes norvegica</name>
    <name type="common">Northern krill</name>
    <name type="synonym">Thysanopoda norvegica</name>
    <dbReference type="NCBI Taxonomy" id="48144"/>
    <lineage>
        <taxon>Eukaryota</taxon>
        <taxon>Metazoa</taxon>
        <taxon>Ecdysozoa</taxon>
        <taxon>Arthropoda</taxon>
        <taxon>Crustacea</taxon>
        <taxon>Multicrustacea</taxon>
        <taxon>Malacostraca</taxon>
        <taxon>Eumalacostraca</taxon>
        <taxon>Eucarida</taxon>
        <taxon>Euphausiacea</taxon>
        <taxon>Euphausiidae</taxon>
        <taxon>Meganyctiphanes</taxon>
    </lineage>
</organism>
<accession>A0AAV2SIV5</accession>
<proteinExistence type="predicted"/>
<name>A0AAV2SIV5_MEGNR</name>
<feature type="non-terminal residue" evidence="1">
    <location>
        <position position="100"/>
    </location>
</feature>
<gene>
    <name evidence="1" type="ORF">MNOR_LOCUS36836</name>
</gene>
<dbReference type="AlphaFoldDB" id="A0AAV2SIV5"/>
<dbReference type="EMBL" id="CAXKWB010069704">
    <property type="protein sequence ID" value="CAL4193207.1"/>
    <property type="molecule type" value="Genomic_DNA"/>
</dbReference>
<evidence type="ECO:0000313" key="2">
    <source>
        <dbReference type="Proteomes" id="UP001497623"/>
    </source>
</evidence>